<keyword evidence="2" id="KW-0378">Hydrolase</keyword>
<evidence type="ECO:0000256" key="1">
    <source>
        <dbReference type="ARBA" id="ARBA00022737"/>
    </source>
</evidence>
<keyword evidence="4" id="KW-1133">Transmembrane helix</keyword>
<protein>
    <submittedName>
        <fullName evidence="6">Tandem-95 repeat protein</fullName>
    </submittedName>
</protein>
<dbReference type="Gene3D" id="2.60.40.10">
    <property type="entry name" value="Immunoglobulins"/>
    <property type="match status" value="3"/>
</dbReference>
<dbReference type="EMBL" id="SOFY01000021">
    <property type="protein sequence ID" value="TFC50129.1"/>
    <property type="molecule type" value="Genomic_DNA"/>
</dbReference>
<dbReference type="Proteomes" id="UP000297403">
    <property type="component" value="Unassembled WGS sequence"/>
</dbReference>
<dbReference type="InterPro" id="IPR013783">
    <property type="entry name" value="Ig-like_fold"/>
</dbReference>
<keyword evidence="4" id="KW-0812">Transmembrane</keyword>
<keyword evidence="2" id="KW-0326">Glycosidase</keyword>
<comment type="caution">
    <text evidence="6">The sequence shown here is derived from an EMBL/GenBank/DDBJ whole genome shotgun (WGS) entry which is preliminary data.</text>
</comment>
<dbReference type="PANTHER" id="PTHR13817">
    <property type="entry name" value="TITIN"/>
    <property type="match status" value="1"/>
</dbReference>
<dbReference type="Pfam" id="PF17963">
    <property type="entry name" value="Big_9"/>
    <property type="match status" value="6"/>
</dbReference>
<keyword evidence="3" id="KW-0119">Carbohydrate metabolism</keyword>
<dbReference type="NCBIfam" id="NF012211">
    <property type="entry name" value="tand_rpt_95"/>
    <property type="match status" value="1"/>
</dbReference>
<dbReference type="SUPFAM" id="SSF49265">
    <property type="entry name" value="Fibronectin type III"/>
    <property type="match status" value="2"/>
</dbReference>
<sequence>MRRHHRWRPVIRRWLSAHRSLFVTTLSGTVVVAVIAAVAIVSGGYTAQRLDLGDAAVWVTNETRQVVGRANTAVFELNTVVTAGSGNLDVVQQGATVLVLDRGNSALDILDPATAEVADSVALPPTAPTVFLAGDRAVIASDGNVWNVPVSRLDGFDAAAEPTLAFGAGSVVSVDADGVLYAFTPSTGELSRVDLLTAGTVTDTLTLAAGAPEDRYQLTSVDDRWALLNESTRRLHLESGEVDLTGIIRSGDGPLLAQPSVRGDRVLVSHREGLVSVSLEGGPPAAVVTGRSGAAAAPASDEACSYAAWADGTVWRQCANDPADGTTATLTGLAGDARLSFRRNGTGLVLNDARDGAAWAVQQGNELIDNWADLIDADQNQQQVEQNTDDATPEYEKSQAPPVAVDDEFGARPGRTVTLPVLLNDFDPNGDVLVIDAVTPLPAETGRLALVGNTQQVQLALTPEATGTVSFGYTINDGRGGSASATVTLTLRGDDENSAPVQARTTSTTVRAGGRVTSQVLGDWVDPDSDPFYLTAATIPAPDLVSFTPAGSVVYTDAGTEAGAKQVTLSVTDGRDTGTGSLSVTVRPSGSVPIVAESFVVLATAGSEVTVVPLEHARGGSAPLRLSSVPAKPDATITADYDGGSFRFESAVVGVHEVEYAVTDGQLTGTGRIRVEVAPAPDANTAPVTVPHTAFIRGQQATLVDVLATDSDPAGGVLLVTGTMDVPADSGLRVEILDQRILRVTLTQPLENATAVFGYRVSNGLAEATGTVTVIEIPPPAQKQAPIAVPDTVSVRVGDAIDIPVLANDEHPDGDTLTLDPTLATPLPAGSGLLFAAGTKLRFLAPKTAGNFTAVYRVNAPDGQFANAEVRIAVREADPDSNNPPVPKTVTARVLAGDTVSIPIPLSGIDPDGDSVQLVGQETNPEKGSVTIRGADSIEYTAGEYSAGTDTFTYSVVDALGARAVGSVRVGISPRLDGARNPVAAPDEVAVRPGSTVAVRVLGNDSDPDGGDLTITRVEATGTAGSRGRAVIDGDVVSVRAPAQEGRYGFIYEIQNARGGTSSTFLTVVVRADAPLSKPDARDTHVALSDVLDARGTIDVDVLANVFFADGPVKSLGLSVPASFSGVAEVTDARRIRVSVGDAGQIIPFSVSNPDDPSIVSYAFIWVPGTDDALPQLRKGAPRLTVSSESLLSIDINDYVVAVGGKKVRLTDRSLVQATHADGADLVSSDSALAYTSADQYYGPASISFEVTDGAGAADPDGRTATIVLPITVTPRKNQPPAFDGAVLDLEPDQTKVIDLTRLTSYPYPKDQAELAYTVLEPLPTGFTYSLDGQQLTLRAAESTPKGDRSAITIGVRDSVTAGKAGRIDLGVVASTRPRAIPVADTAIAPRGRTTVVDVLANDDATNPFPAVPLRVVAVRGLDGGSVPRGVTITPSADKSRLTVVVAQDAAPADTNLQYQVADATGDPNRYAWGTVRISVQDKPDAPTGVRVTGFADRGLSVAFNPGAFNNSAITGYEITLLDASSGAPLGTTPCQATTCEVATPGNGQGNALRVSVAARNAIGLSDPAVLADRVWSDVVPPAPTGLAAEPLDGGLRLRWNTVAAQGGGTAIRGYEVTVGGTGRGETSASGADCGATSCSIVVTGLTNGANTEFTVSARNDAYPALAGWSSASGAGTPFGPARAGAISANATDSSGSVALTWDPFDGRGDAIDGYVVQRLSADQVPTGAQACSVSSPAPGTLKAPTQGGIVAEQKILSGATTSATFDNLLTDNGRYYFIVWGYNRAGCAPTDVVSALVRQAPGPVTDVQSSMAARGDAWDLRVDGVSPSAGIREYNLRAVDGSGNGVPGSQVTFGGSGWPRELLGLPFGQTVRYQVQACSPWGTCGPWSGTYSAPEASVRFTVTGLAYDPVTGVFGWTNGPDNNGIGADYTCSVRGDPASSTRGGPNSCALAAPAPAGTVRLTVTVNGHAYNYDQ</sequence>
<feature type="domain" description="Fibronectin type-III" evidence="5">
    <location>
        <begin position="1581"/>
        <end position="1680"/>
    </location>
</feature>
<name>A0AAQ2C7K8_9MICO</name>
<feature type="domain" description="Fibronectin type-III" evidence="5">
    <location>
        <begin position="1486"/>
        <end position="1580"/>
    </location>
</feature>
<keyword evidence="1" id="KW-0677">Repeat</keyword>
<dbReference type="PANTHER" id="PTHR13817:SF173">
    <property type="entry name" value="FRAZZLED"/>
    <property type="match status" value="1"/>
</dbReference>
<gene>
    <name evidence="6" type="ORF">E3O49_05060</name>
</gene>
<reference evidence="6 7" key="1">
    <citation type="submission" date="2019-03" db="EMBL/GenBank/DDBJ databases">
        <title>Genomics of glacier-inhabiting Cryobacterium strains.</title>
        <authorList>
            <person name="Liu Q."/>
            <person name="Xin Y.-H."/>
        </authorList>
    </citation>
    <scope>NUCLEOTIDE SEQUENCE [LARGE SCALE GENOMIC DNA]</scope>
    <source>
        <strain evidence="7">TMT1-22</strain>
    </source>
</reference>
<dbReference type="InterPro" id="IPR036116">
    <property type="entry name" value="FN3_sf"/>
</dbReference>
<evidence type="ECO:0000256" key="3">
    <source>
        <dbReference type="ARBA" id="ARBA00023326"/>
    </source>
</evidence>
<dbReference type="SMART" id="SM00060">
    <property type="entry name" value="FN3"/>
    <property type="match status" value="3"/>
</dbReference>
<keyword evidence="7" id="KW-1185">Reference proteome</keyword>
<dbReference type="CDD" id="cd00063">
    <property type="entry name" value="FN3"/>
    <property type="match status" value="2"/>
</dbReference>
<keyword evidence="4" id="KW-0472">Membrane</keyword>
<proteinExistence type="predicted"/>
<evidence type="ECO:0000313" key="7">
    <source>
        <dbReference type="Proteomes" id="UP000297403"/>
    </source>
</evidence>
<accession>A0AAQ2C7K8</accession>
<keyword evidence="3" id="KW-0624">Polysaccharide degradation</keyword>
<feature type="transmembrane region" description="Helical" evidence="4">
    <location>
        <begin position="21"/>
        <end position="45"/>
    </location>
</feature>
<evidence type="ECO:0000256" key="4">
    <source>
        <dbReference type="SAM" id="Phobius"/>
    </source>
</evidence>
<evidence type="ECO:0000259" key="5">
    <source>
        <dbReference type="PROSITE" id="PS50853"/>
    </source>
</evidence>
<dbReference type="InterPro" id="IPR003961">
    <property type="entry name" value="FN3_dom"/>
</dbReference>
<dbReference type="Gene3D" id="2.60.40.3440">
    <property type="match status" value="1"/>
</dbReference>
<dbReference type="GO" id="GO:0000272">
    <property type="term" value="P:polysaccharide catabolic process"/>
    <property type="evidence" value="ECO:0007669"/>
    <property type="project" value="UniProtKB-KW"/>
</dbReference>
<evidence type="ECO:0000256" key="2">
    <source>
        <dbReference type="ARBA" id="ARBA00023295"/>
    </source>
</evidence>
<dbReference type="InterPro" id="IPR050964">
    <property type="entry name" value="Striated_Muscle_Regulatory"/>
</dbReference>
<dbReference type="GO" id="GO:0016798">
    <property type="term" value="F:hydrolase activity, acting on glycosyl bonds"/>
    <property type="evidence" value="ECO:0007669"/>
    <property type="project" value="UniProtKB-KW"/>
</dbReference>
<evidence type="ECO:0000313" key="6">
    <source>
        <dbReference type="EMBL" id="TFC50129.1"/>
    </source>
</evidence>
<dbReference type="PROSITE" id="PS50853">
    <property type="entry name" value="FN3"/>
    <property type="match status" value="2"/>
</dbReference>
<organism evidence="6 7">
    <name type="scientific">Cryobacterium shii</name>
    <dbReference type="NCBI Taxonomy" id="1259235"/>
    <lineage>
        <taxon>Bacteria</taxon>
        <taxon>Bacillati</taxon>
        <taxon>Actinomycetota</taxon>
        <taxon>Actinomycetes</taxon>
        <taxon>Micrococcales</taxon>
        <taxon>Microbacteriaceae</taxon>
        <taxon>Cryobacterium</taxon>
    </lineage>
</organism>